<keyword evidence="4" id="KW-1185">Reference proteome</keyword>
<keyword evidence="1" id="KW-0732">Signal</keyword>
<accession>A0A2P8F9X2</accession>
<reference evidence="3 4" key="1">
    <citation type="submission" date="2018-03" db="EMBL/GenBank/DDBJ databases">
        <title>Genomic Encyclopedia of Archaeal and Bacterial Type Strains, Phase II (KMG-II): from individual species to whole genera.</title>
        <authorList>
            <person name="Goeker M."/>
        </authorList>
    </citation>
    <scope>NUCLEOTIDE SEQUENCE [LARGE SCALE GENOMIC DNA]</scope>
    <source>
        <strain evidence="3 4">DSM 100673</strain>
    </source>
</reference>
<dbReference type="EMBL" id="PYGJ01000010">
    <property type="protein sequence ID" value="PSL18527.1"/>
    <property type="molecule type" value="Genomic_DNA"/>
</dbReference>
<proteinExistence type="predicted"/>
<comment type="caution">
    <text evidence="3">The sequence shown here is derived from an EMBL/GenBank/DDBJ whole genome shotgun (WGS) entry which is preliminary data.</text>
</comment>
<dbReference type="InterPro" id="IPR018711">
    <property type="entry name" value="NAGPA"/>
</dbReference>
<dbReference type="RefSeq" id="WP_341477165.1">
    <property type="nucleotide sequence ID" value="NZ_PYGJ01000010.1"/>
</dbReference>
<evidence type="ECO:0000313" key="4">
    <source>
        <dbReference type="Proteomes" id="UP000240418"/>
    </source>
</evidence>
<evidence type="ECO:0000313" key="3">
    <source>
        <dbReference type="EMBL" id="PSL18527.1"/>
    </source>
</evidence>
<feature type="signal peptide" evidence="1">
    <location>
        <begin position="1"/>
        <end position="21"/>
    </location>
</feature>
<dbReference type="AlphaFoldDB" id="A0A2P8F9X2"/>
<dbReference type="Proteomes" id="UP000240418">
    <property type="component" value="Unassembled WGS sequence"/>
</dbReference>
<evidence type="ECO:0000256" key="1">
    <source>
        <dbReference type="SAM" id="SignalP"/>
    </source>
</evidence>
<feature type="domain" description="Phosphodiester glycosidase" evidence="2">
    <location>
        <begin position="73"/>
        <end position="217"/>
    </location>
</feature>
<feature type="chain" id="PRO_5015140598" evidence="1">
    <location>
        <begin position="22"/>
        <end position="245"/>
    </location>
</feature>
<gene>
    <name evidence="3" type="ORF">CLV88_110106</name>
</gene>
<protein>
    <submittedName>
        <fullName evidence="3">Uncharacterized protein YigE (DUF2233 family)</fullName>
    </submittedName>
</protein>
<evidence type="ECO:0000259" key="2">
    <source>
        <dbReference type="Pfam" id="PF09992"/>
    </source>
</evidence>
<name>A0A2P8F9X2_9RHOB</name>
<sequence length="245" mass="26597">MMFRGALAFAILGLAPQLAQATACDELDYLGKRFTVCTVNASEEQIKLFLRDESGNILGQFSDVSRHIGDNAELVFAMNGGMYHPNRAPVGHYVENGTPETPLLTGASKGNFGLLPNGVFCIRGSRADVFETLAFADQSPDCEFATQSGPMLVIDGELHPRFLVDSTSRFIRNGVGTSRDGKTVVFAISDAPVTFYEFGSFFRDILATHSALYFDGKVSRIHAPQLDRSDSGFWMGPIVGVVAQN</sequence>
<organism evidence="3 4">
    <name type="scientific">Shimia abyssi</name>
    <dbReference type="NCBI Taxonomy" id="1662395"/>
    <lineage>
        <taxon>Bacteria</taxon>
        <taxon>Pseudomonadati</taxon>
        <taxon>Pseudomonadota</taxon>
        <taxon>Alphaproteobacteria</taxon>
        <taxon>Rhodobacterales</taxon>
        <taxon>Roseobacteraceae</taxon>
    </lineage>
</organism>
<dbReference type="Pfam" id="PF09992">
    <property type="entry name" value="NAGPA"/>
    <property type="match status" value="1"/>
</dbReference>